<sequence length="1009" mass="114322">MQTILANSSDSNQIKWDRLKGYIRKLTKAYCSNRASWRKQRLKDLQSSRIQLIRQLKDDQEALQKELPKIEQPIARLEHEMALNATLKAGRLWLDNNENSVGFLKQTGERCLAQRNMETITHPTSEVPCSTTADKLEAVHAYYDVLYSPEPTHRYSMDKLLRGIQNTISVDDAEFIISSIDMDDILRSATRCPKVSSPGRDGLPYPILRLILAHPDCKDLVLAVYNDALNLGVFPPSWQETCIVLLPKKGDLWNLANWRPISLINTDCKVFTRILNSRVIGAANKVISRHQAGFMPTRFIGDHGLALRILMEDAQLHSNRAVGVAIDSAKACDYVNEHYICKVLQKFGFPSTFITIIRNLFFQNKIAINVNGFMTKSVSQKRGLRQGDSISPVLFNFALEPLLLAILNDEKIKGYVVHTKAAKTSSLQMVAPPPLKLLAYADDLLVIVNNHEEMQAIQDHLPSYGRASNARVNYHKSVAFPLAGDRSPVRLELFRLAGRLRFQWYDSDSPSYIKYLGYPIWFSNAQRDDFCQETILKLQVSLDRHRTRSISVYGRAKMVNTLVLARFWHMLRVTTLLLAFVRKISSLAYQFVCHKIVPPLKKTVIYLPKQVGGLGVIDITVQQHILQQRYVRVLLSDNQASRTIPAFLLQLLGTFIQVTYGVAHPHLPLLFRNMRYGFSLTGFHCLLLIFRSVDAFAVEPSWTDCTLSVDTMLQLPINVLFGPTATDIGFLYHKQIRMLPAHVFLEPSRLPDALVFKPRTTSSSPGLLSRMTTAVRATTIQFLPTLCPVFLAPPAGPEPLLVTGGGVDLSPYYCHKLFYQGIQILSMSNTELRAMYMRDHPPITDPRVDVNRLTMASFLQTKMPSAARNLWFRLIHNKVSSKVNVSPIFKLPDDLCVYCGYRETTTHMLFTCSANLEIWSNYFALIFVPLGSLDMSQVAHDVLSLNLSSYCLLDSPLKVSIFEAVTCVLIAIWRAKWRDHYDNVGFDNQSVVDRATTNLRQISSLNLFK</sequence>
<dbReference type="GeneID" id="89950100"/>
<reference evidence="2 3" key="1">
    <citation type="submission" date="2022-11" db="EMBL/GenBank/DDBJ databases">
        <title>Mucor velutinosus strain NIH1002 WGS.</title>
        <authorList>
            <person name="Subramanian P."/>
            <person name="Mullikin J.C."/>
            <person name="Segre J.A."/>
            <person name="Zelazny A.M."/>
        </authorList>
    </citation>
    <scope>NUCLEOTIDE SEQUENCE [LARGE SCALE GENOMIC DNA]</scope>
    <source>
        <strain evidence="2 3">NIH1002</strain>
    </source>
</reference>
<dbReference type="RefSeq" id="XP_064676907.1">
    <property type="nucleotide sequence ID" value="XM_064825689.1"/>
</dbReference>
<dbReference type="EMBL" id="JASEJX010000034">
    <property type="protein sequence ID" value="KAK4510241.1"/>
    <property type="molecule type" value="Genomic_DNA"/>
</dbReference>
<dbReference type="Proteomes" id="UP001304243">
    <property type="component" value="Unassembled WGS sequence"/>
</dbReference>
<feature type="domain" description="Reverse transcriptase" evidence="1">
    <location>
        <begin position="227"/>
        <end position="520"/>
    </location>
</feature>
<evidence type="ECO:0000313" key="2">
    <source>
        <dbReference type="EMBL" id="KAK4510241.1"/>
    </source>
</evidence>
<accession>A0AAN7D3S1</accession>
<gene>
    <name evidence="2" type="ORF">ATC70_006414</name>
</gene>
<evidence type="ECO:0000313" key="3">
    <source>
        <dbReference type="Proteomes" id="UP001304243"/>
    </source>
</evidence>
<dbReference type="PROSITE" id="PS50878">
    <property type="entry name" value="RT_POL"/>
    <property type="match status" value="1"/>
</dbReference>
<dbReference type="SUPFAM" id="SSF56672">
    <property type="entry name" value="DNA/RNA polymerases"/>
    <property type="match status" value="1"/>
</dbReference>
<organism evidence="2 3">
    <name type="scientific">Mucor velutinosus</name>
    <dbReference type="NCBI Taxonomy" id="708070"/>
    <lineage>
        <taxon>Eukaryota</taxon>
        <taxon>Fungi</taxon>
        <taxon>Fungi incertae sedis</taxon>
        <taxon>Mucoromycota</taxon>
        <taxon>Mucoromycotina</taxon>
        <taxon>Mucoromycetes</taxon>
        <taxon>Mucorales</taxon>
        <taxon>Mucorineae</taxon>
        <taxon>Mucoraceae</taxon>
        <taxon>Mucor</taxon>
    </lineage>
</organism>
<dbReference type="AlphaFoldDB" id="A0AAN7D3S1"/>
<dbReference type="PANTHER" id="PTHR19446">
    <property type="entry name" value="REVERSE TRANSCRIPTASES"/>
    <property type="match status" value="1"/>
</dbReference>
<keyword evidence="3" id="KW-1185">Reference proteome</keyword>
<comment type="caution">
    <text evidence="2">The sequence shown here is derived from an EMBL/GenBank/DDBJ whole genome shotgun (WGS) entry which is preliminary data.</text>
</comment>
<evidence type="ECO:0000259" key="1">
    <source>
        <dbReference type="PROSITE" id="PS50878"/>
    </source>
</evidence>
<dbReference type="InterPro" id="IPR000477">
    <property type="entry name" value="RT_dom"/>
</dbReference>
<protein>
    <recommendedName>
        <fullName evidence="1">Reverse transcriptase domain-containing protein</fullName>
    </recommendedName>
</protein>
<dbReference type="InterPro" id="IPR043502">
    <property type="entry name" value="DNA/RNA_pol_sf"/>
</dbReference>
<name>A0AAN7D3S1_9FUNG</name>
<dbReference type="Pfam" id="PF00078">
    <property type="entry name" value="RVT_1"/>
    <property type="match status" value="1"/>
</dbReference>
<dbReference type="CDD" id="cd01650">
    <property type="entry name" value="RT_nLTR_like"/>
    <property type="match status" value="1"/>
</dbReference>
<proteinExistence type="predicted"/>